<keyword evidence="3" id="KW-1185">Reference proteome</keyword>
<dbReference type="SUPFAM" id="SSF48452">
    <property type="entry name" value="TPR-like"/>
    <property type="match status" value="1"/>
</dbReference>
<dbReference type="CDD" id="cd06170">
    <property type="entry name" value="LuxR_C_like"/>
    <property type="match status" value="1"/>
</dbReference>
<dbReference type="PANTHER" id="PTHR47691:SF3">
    <property type="entry name" value="HTH-TYPE TRANSCRIPTIONAL REGULATOR RV0890C-RELATED"/>
    <property type="match status" value="1"/>
</dbReference>
<dbReference type="Gene3D" id="1.10.10.10">
    <property type="entry name" value="Winged helix-like DNA-binding domain superfamily/Winged helix DNA-binding domain"/>
    <property type="match status" value="1"/>
</dbReference>
<proteinExistence type="predicted"/>
<comment type="caution">
    <text evidence="2">The sequence shown here is derived from an EMBL/GenBank/DDBJ whole genome shotgun (WGS) entry which is preliminary data.</text>
</comment>
<organism evidence="2 3">
    <name type="scientific">Arthrobacter hankyongi</name>
    <dbReference type="NCBI Taxonomy" id="2904801"/>
    <lineage>
        <taxon>Bacteria</taxon>
        <taxon>Bacillati</taxon>
        <taxon>Actinomycetota</taxon>
        <taxon>Actinomycetes</taxon>
        <taxon>Micrococcales</taxon>
        <taxon>Micrococcaceae</taxon>
        <taxon>Arthrobacter</taxon>
    </lineage>
</organism>
<dbReference type="SMART" id="SM00421">
    <property type="entry name" value="HTH_LUXR"/>
    <property type="match status" value="1"/>
</dbReference>
<dbReference type="EMBL" id="JAKLTQ010000010">
    <property type="protein sequence ID" value="MCG2622978.1"/>
    <property type="molecule type" value="Genomic_DNA"/>
</dbReference>
<dbReference type="PROSITE" id="PS50043">
    <property type="entry name" value="HTH_LUXR_2"/>
    <property type="match status" value="1"/>
</dbReference>
<name>A0ABS9L8S5_9MICC</name>
<dbReference type="Gene3D" id="1.25.40.10">
    <property type="entry name" value="Tetratricopeptide repeat domain"/>
    <property type="match status" value="1"/>
</dbReference>
<dbReference type="InterPro" id="IPR000792">
    <property type="entry name" value="Tscrpt_reg_LuxR_C"/>
</dbReference>
<dbReference type="SUPFAM" id="SSF46894">
    <property type="entry name" value="C-terminal effector domain of the bipartite response regulators"/>
    <property type="match status" value="1"/>
</dbReference>
<dbReference type="InterPro" id="IPR027417">
    <property type="entry name" value="P-loop_NTPase"/>
</dbReference>
<dbReference type="Proteomes" id="UP001165368">
    <property type="component" value="Unassembled WGS sequence"/>
</dbReference>
<dbReference type="InterPro" id="IPR036388">
    <property type="entry name" value="WH-like_DNA-bd_sf"/>
</dbReference>
<evidence type="ECO:0000313" key="3">
    <source>
        <dbReference type="Proteomes" id="UP001165368"/>
    </source>
</evidence>
<dbReference type="PANTHER" id="PTHR47691">
    <property type="entry name" value="REGULATOR-RELATED"/>
    <property type="match status" value="1"/>
</dbReference>
<dbReference type="Pfam" id="PF00196">
    <property type="entry name" value="GerE"/>
    <property type="match status" value="1"/>
</dbReference>
<dbReference type="InterPro" id="IPR011990">
    <property type="entry name" value="TPR-like_helical_dom_sf"/>
</dbReference>
<dbReference type="PROSITE" id="PS00622">
    <property type="entry name" value="HTH_LUXR_1"/>
    <property type="match status" value="1"/>
</dbReference>
<reference evidence="2" key="1">
    <citation type="submission" date="2022-01" db="EMBL/GenBank/DDBJ databases">
        <authorList>
            <person name="Jo J.-H."/>
            <person name="Im W.-T."/>
        </authorList>
    </citation>
    <scope>NUCLEOTIDE SEQUENCE</scope>
    <source>
        <strain evidence="2">I2-34</strain>
    </source>
</reference>
<evidence type="ECO:0000259" key="1">
    <source>
        <dbReference type="PROSITE" id="PS50043"/>
    </source>
</evidence>
<dbReference type="RefSeq" id="WP_237821830.1">
    <property type="nucleotide sequence ID" value="NZ_JAKLTQ010000010.1"/>
</dbReference>
<evidence type="ECO:0000313" key="2">
    <source>
        <dbReference type="EMBL" id="MCG2622978.1"/>
    </source>
</evidence>
<dbReference type="Gene3D" id="3.40.50.300">
    <property type="entry name" value="P-loop containing nucleotide triphosphate hydrolases"/>
    <property type="match status" value="1"/>
</dbReference>
<accession>A0ABS9L8S5</accession>
<gene>
    <name evidence="2" type="ORF">LVY72_13835</name>
</gene>
<feature type="domain" description="HTH luxR-type" evidence="1">
    <location>
        <begin position="732"/>
        <end position="797"/>
    </location>
</feature>
<protein>
    <submittedName>
        <fullName evidence="2">LuxR C-terminal-related transcriptional regulator</fullName>
    </submittedName>
</protein>
<dbReference type="PRINTS" id="PR00038">
    <property type="entry name" value="HTHLUXR"/>
</dbReference>
<dbReference type="InterPro" id="IPR016032">
    <property type="entry name" value="Sig_transdc_resp-reg_C-effctor"/>
</dbReference>
<sequence length="800" mass="86301">MQLIDGDLHGRDEEIRHVMKLIGQRARLVTLTGLGGVGKTVLARQVLREVLGTHEIGRFWFDFEDGLPWDDAVLHLRGKVRGIMDDFSPDDPAGLQLIIVDSSPDHEHVPDLVRSLLEEHPKLQILATGRGRLRISLERPVEVKPLSLPAEALPADVTQLVPFIREHSALEFFVDRVLAVVPGLTLDRNTVAGLLAVCRRLGGLPLALGMAALKSNILTPDALLAELDQSLAFLEDFEPSAPARHRSMRACLAPSLDHLSAAEQEVLSVVAEFEGGASLRTLQSLELGHDSSGNRVQLLSVVSILVEKQVLQAVPAQPEGTRIVVMPLVRDYLVLGREAAIGPEQRQRLAHVLLDQSQAMAAVRGPACDRAREWFDDEYANLTQIFGWLLETGDMAAAAELVHSLYLYWLHRGLFEEGLSTAERVLAAGGLDACGQARLLGTMGGLRAHISSFTRAHDELSQTVALWQQVGSPAELAASLVAFSTAALEVNGYPAAEAALKEALTIFEQLDDGWAHARALALLGAAAAGEPGKVEFARTCLEDASAALLTFGDQVAASLPLEQLGRLLLDDGDYDQARLVLEHGLKESTGVGDQVQTSAFLNLLAHADTLTGRPAGAAARYLESLEIAVRLGLKARAVWCLEGLAESLANLTEPDLASAAAASAAVIREELGLEYWVEFCCPRRPNSPQPTPRSTRLAAVGGSAWPPRLVLGQVPALLSKFTGDESSVATAREQTCDGLTRRESEVLRLVAGGFTNQDIAERLVISIDTVKRHISNIYRKIGARGRADATAYAWQNNLVS</sequence>
<dbReference type="SUPFAM" id="SSF52540">
    <property type="entry name" value="P-loop containing nucleoside triphosphate hydrolases"/>
    <property type="match status" value="1"/>
</dbReference>